<sequence>MSLLRQPLHVLNVGTAHFADSLRAQGIAVTQLDWQPPAGGDPRLVAALEKLSHPRVEAANARALEIILSGHPVWVDVATAGEVIPGMTRTTILHSGPPNRWETMAGPQRGAVMGALMLEGLARTPEEAAELAASGAITFRSNNDVGAVGPMAGVTSYSSAVFVVENKAYGNRAFANLNEGYGRVLRMGAYAPDVLDKLRWINTDVAETLRHAVREMGGLDLRSLIAQALHMGDECHNRNKAAGSLFLREVAPYAVRGPLGPDRVARVLDFIGHNEVWFVNLSMAAAKATLDAARGVRDSTVVTCMSRNGYEFGLQVSGLPGRWFTGPAQKVRGLYFPGFTEADASPDIGDSVITETAGIGGFAMAAAPAIVQFVGGTVDLAIELTRKMYEITLAENRYYQIPYFNFRGTPTGIDVRRVVETGILPSINTGIAHKDPGVGQVGAGLVNPPANIFADALLALADAFDG</sequence>
<dbReference type="Proteomes" id="UP001163687">
    <property type="component" value="Chromosome"/>
</dbReference>
<organism evidence="1 2">
    <name type="scientific">Caldinitratiruptor microaerophilus</name>
    <dbReference type="NCBI Taxonomy" id="671077"/>
    <lineage>
        <taxon>Bacteria</taxon>
        <taxon>Bacillati</taxon>
        <taxon>Bacillota</taxon>
        <taxon>Clostridia</taxon>
        <taxon>Eubacteriales</taxon>
        <taxon>Symbiobacteriaceae</taxon>
        <taxon>Caldinitratiruptor</taxon>
    </lineage>
</organism>
<dbReference type="AlphaFoldDB" id="A0AA35G877"/>
<reference evidence="1" key="1">
    <citation type="submission" date="2022-03" db="EMBL/GenBank/DDBJ databases">
        <title>Complete genome sequence of Caldinitratiruptor microaerophilus.</title>
        <authorList>
            <person name="Mukaiyama R."/>
            <person name="Nishiyama T."/>
            <person name="Ueda K."/>
        </authorList>
    </citation>
    <scope>NUCLEOTIDE SEQUENCE</scope>
    <source>
        <strain evidence="1">JCM 16183</strain>
    </source>
</reference>
<accession>A0AA35G877</accession>
<dbReference type="Gene3D" id="1.10.10.660">
    <property type="entry name" value="conserved protein of unknown function from Enterococcus faecalis V583"/>
    <property type="match status" value="1"/>
</dbReference>
<dbReference type="InterPro" id="IPR009499">
    <property type="entry name" value="AllG-like"/>
</dbReference>
<evidence type="ECO:0008006" key="3">
    <source>
        <dbReference type="Google" id="ProtNLM"/>
    </source>
</evidence>
<dbReference type="Gene3D" id="3.90.1710.10">
    <property type="entry name" value="Enterococcus faecalis V583 domain"/>
    <property type="match status" value="1"/>
</dbReference>
<gene>
    <name evidence="1" type="ORF">caldi_18760</name>
</gene>
<protein>
    <recommendedName>
        <fullName evidence="3">DUF1116 domain-containing protein</fullName>
    </recommendedName>
</protein>
<dbReference type="Gene3D" id="3.40.50.720">
    <property type="entry name" value="NAD(P)-binding Rossmann-like Domain"/>
    <property type="match status" value="1"/>
</dbReference>
<dbReference type="Gene3D" id="3.90.1700.10">
    <property type="entry name" value="v583 domain like"/>
    <property type="match status" value="1"/>
</dbReference>
<evidence type="ECO:0000313" key="1">
    <source>
        <dbReference type="EMBL" id="BDG60786.1"/>
    </source>
</evidence>
<keyword evidence="2" id="KW-1185">Reference proteome</keyword>
<dbReference type="InterPro" id="IPR024033">
    <property type="entry name" value="OXTCase_su_AllG_h-dom"/>
</dbReference>
<name>A0AA35G877_9FIRM</name>
<dbReference type="EMBL" id="AP025628">
    <property type="protein sequence ID" value="BDG60786.1"/>
    <property type="molecule type" value="Genomic_DNA"/>
</dbReference>
<dbReference type="RefSeq" id="WP_264841482.1">
    <property type="nucleotide sequence ID" value="NZ_AP025628.1"/>
</dbReference>
<dbReference type="KEGG" id="cmic:caldi_18760"/>
<dbReference type="Pfam" id="PF06545">
    <property type="entry name" value="AllG"/>
    <property type="match status" value="1"/>
</dbReference>
<evidence type="ECO:0000313" key="2">
    <source>
        <dbReference type="Proteomes" id="UP001163687"/>
    </source>
</evidence>
<proteinExistence type="predicted"/>